<dbReference type="EMBL" id="LWDX02066889">
    <property type="protein sequence ID" value="OEL15445.1"/>
    <property type="molecule type" value="Genomic_DNA"/>
</dbReference>
<evidence type="ECO:0000313" key="2">
    <source>
        <dbReference type="Proteomes" id="UP000095767"/>
    </source>
</evidence>
<comment type="caution">
    <text evidence="1">The sequence shown here is derived from an EMBL/GenBank/DDBJ whole genome shotgun (WGS) entry which is preliminary data.</text>
</comment>
<proteinExistence type="predicted"/>
<protein>
    <submittedName>
        <fullName evidence="1">Uncharacterized protein</fullName>
    </submittedName>
</protein>
<organism evidence="1 2">
    <name type="scientific">Dichanthelium oligosanthes</name>
    <dbReference type="NCBI Taxonomy" id="888268"/>
    <lineage>
        <taxon>Eukaryota</taxon>
        <taxon>Viridiplantae</taxon>
        <taxon>Streptophyta</taxon>
        <taxon>Embryophyta</taxon>
        <taxon>Tracheophyta</taxon>
        <taxon>Spermatophyta</taxon>
        <taxon>Magnoliopsida</taxon>
        <taxon>Liliopsida</taxon>
        <taxon>Poales</taxon>
        <taxon>Poaceae</taxon>
        <taxon>PACMAD clade</taxon>
        <taxon>Panicoideae</taxon>
        <taxon>Panicodae</taxon>
        <taxon>Paniceae</taxon>
        <taxon>Dichantheliinae</taxon>
        <taxon>Dichanthelium</taxon>
    </lineage>
</organism>
<dbReference type="OrthoDB" id="10671781at2759"/>
<sequence>PNVSCTVEGKLASTPCKNRSFVVSQEDKFVPQFDMGSDIACDVTRNHGVTLNPIVGVSKFSSTVEVKKQEDNAIPSNKSLKSEQEHVDQPAAHMGQEMLDKGMVQDGRNKIVAAVPPCVSIQFVRQQNHDTTSEYEIIGAVFPTSHVPCSSAICGEIQSTKLLKIVLQIDVVPSLNMMSRCVTPSVELCEELLESDTKMKYSNMPLGVLVEGKNRKDNSTSTIDVPTPMEMSKVDYSTSTIAGLYLLDEFMNDSAHTFPAPHIEVQQNHCENRSHIAKLSESENKSELCGSTKCEVSIKNEKRWLLITTQHLMKEVRR</sequence>
<dbReference type="Proteomes" id="UP000095767">
    <property type="component" value="Unassembled WGS sequence"/>
</dbReference>
<dbReference type="AlphaFoldDB" id="A0A1E5URL9"/>
<evidence type="ECO:0000313" key="1">
    <source>
        <dbReference type="EMBL" id="OEL15445.1"/>
    </source>
</evidence>
<accession>A0A1E5URL9</accession>
<gene>
    <name evidence="1" type="ORF">BAE44_0023536</name>
</gene>
<feature type="non-terminal residue" evidence="1">
    <location>
        <position position="1"/>
    </location>
</feature>
<keyword evidence="2" id="KW-1185">Reference proteome</keyword>
<name>A0A1E5URL9_9POAL</name>
<reference evidence="1 2" key="1">
    <citation type="submission" date="2016-09" db="EMBL/GenBank/DDBJ databases">
        <title>The draft genome of Dichanthelium oligosanthes: A C3 panicoid grass species.</title>
        <authorList>
            <person name="Studer A.J."/>
            <person name="Schnable J.C."/>
            <person name="Brutnell T.P."/>
        </authorList>
    </citation>
    <scope>NUCLEOTIDE SEQUENCE [LARGE SCALE GENOMIC DNA]</scope>
    <source>
        <strain evidence="2">cv. Kellogg 1175</strain>
        <tissue evidence="1">Leaf</tissue>
    </source>
</reference>